<dbReference type="GeneID" id="136079395"/>
<proteinExistence type="predicted"/>
<name>A0ABM4BQ01_HYDVU</name>
<feature type="domain" description="PiggyBac transposable element-derived protein" evidence="1">
    <location>
        <begin position="59"/>
        <end position="188"/>
    </location>
</feature>
<dbReference type="PANTHER" id="PTHR46599">
    <property type="entry name" value="PIGGYBAC TRANSPOSABLE ELEMENT-DERIVED PROTEIN 4"/>
    <property type="match status" value="1"/>
</dbReference>
<sequence>MEVETPLDYHILNKIHISNLWTCPNFLNSTWKPANGELPTLHQFLGQPGFNVEISDSRPIKYYQLFVTDDLLHHFVVQTYLFAQQFIETCRNIPKHSYVRFWNPTTLTEMKKFLGLILGLVHKPATHFYWSTDKIFQTPMFNTVMSRNRFNSLLKFFHINDNQNLPNPNDPRLYKLRPVIDKLFEKFQSD</sequence>
<accession>A0ABM4BQ01</accession>
<dbReference type="Proteomes" id="UP001652625">
    <property type="component" value="Chromosome 04"/>
</dbReference>
<dbReference type="PANTHER" id="PTHR46599:SF3">
    <property type="entry name" value="PIGGYBAC TRANSPOSABLE ELEMENT-DERIVED PROTEIN 4"/>
    <property type="match status" value="1"/>
</dbReference>
<keyword evidence="2" id="KW-1185">Reference proteome</keyword>
<protein>
    <submittedName>
        <fullName evidence="3">PiggyBac transposable element-derived protein 4-like</fullName>
    </submittedName>
</protein>
<evidence type="ECO:0000313" key="3">
    <source>
        <dbReference type="RefSeq" id="XP_065651202.1"/>
    </source>
</evidence>
<evidence type="ECO:0000313" key="2">
    <source>
        <dbReference type="Proteomes" id="UP001652625"/>
    </source>
</evidence>
<dbReference type="InterPro" id="IPR029526">
    <property type="entry name" value="PGBD"/>
</dbReference>
<organism evidence="2 3">
    <name type="scientific">Hydra vulgaris</name>
    <name type="common">Hydra</name>
    <name type="synonym">Hydra attenuata</name>
    <dbReference type="NCBI Taxonomy" id="6087"/>
    <lineage>
        <taxon>Eukaryota</taxon>
        <taxon>Metazoa</taxon>
        <taxon>Cnidaria</taxon>
        <taxon>Hydrozoa</taxon>
        <taxon>Hydroidolina</taxon>
        <taxon>Anthoathecata</taxon>
        <taxon>Aplanulata</taxon>
        <taxon>Hydridae</taxon>
        <taxon>Hydra</taxon>
    </lineage>
</organism>
<dbReference type="Pfam" id="PF13843">
    <property type="entry name" value="DDE_Tnp_1_7"/>
    <property type="match status" value="1"/>
</dbReference>
<evidence type="ECO:0000259" key="1">
    <source>
        <dbReference type="Pfam" id="PF13843"/>
    </source>
</evidence>
<gene>
    <name evidence="3" type="primary">LOC136079395</name>
</gene>
<dbReference type="RefSeq" id="XP_065651202.1">
    <property type="nucleotide sequence ID" value="XM_065795130.1"/>
</dbReference>
<reference evidence="3" key="1">
    <citation type="submission" date="2025-08" db="UniProtKB">
        <authorList>
            <consortium name="RefSeq"/>
        </authorList>
    </citation>
    <scope>IDENTIFICATION</scope>
</reference>